<gene>
    <name evidence="1" type="ORF">OUY18_07490</name>
</gene>
<evidence type="ECO:0000313" key="1">
    <source>
        <dbReference type="EMBL" id="MCY1714092.1"/>
    </source>
</evidence>
<dbReference type="RefSeq" id="WP_268058140.1">
    <property type="nucleotide sequence ID" value="NZ_JAPOHA010000006.1"/>
</dbReference>
<evidence type="ECO:0008006" key="3">
    <source>
        <dbReference type="Google" id="ProtNLM"/>
    </source>
</evidence>
<protein>
    <recommendedName>
        <fullName evidence="3">DUF4352 domain-containing protein</fullName>
    </recommendedName>
</protein>
<name>A0ABT4BT68_9FIRM</name>
<keyword evidence="2" id="KW-1185">Reference proteome</keyword>
<accession>A0ABT4BT68</accession>
<reference evidence="1 2" key="1">
    <citation type="submission" date="2022-11" db="EMBL/GenBank/DDBJ databases">
        <authorList>
            <person name="Caiyu Z."/>
        </authorList>
    </citation>
    <scope>NUCLEOTIDE SEQUENCE [LARGE SCALE GENOMIC DNA]</scope>
    <source>
        <strain evidence="1 2">YR-4</strain>
    </source>
</reference>
<evidence type="ECO:0000313" key="2">
    <source>
        <dbReference type="Proteomes" id="UP001082703"/>
    </source>
</evidence>
<dbReference type="EMBL" id="JAPOHA010000006">
    <property type="protein sequence ID" value="MCY1714092.1"/>
    <property type="molecule type" value="Genomic_DNA"/>
</dbReference>
<dbReference type="Proteomes" id="UP001082703">
    <property type="component" value="Unassembled WGS sequence"/>
</dbReference>
<proteinExistence type="predicted"/>
<organism evidence="1 2">
    <name type="scientific">Caproiciproducens galactitolivorans</name>
    <dbReference type="NCBI Taxonomy" id="642589"/>
    <lineage>
        <taxon>Bacteria</taxon>
        <taxon>Bacillati</taxon>
        <taxon>Bacillota</taxon>
        <taxon>Clostridia</taxon>
        <taxon>Eubacteriales</taxon>
        <taxon>Acutalibacteraceae</taxon>
        <taxon>Caproiciproducens</taxon>
    </lineage>
</organism>
<sequence>MKIKKKVLLFCTILIFSVVLSLAIGSHYKSKDTFSDSINIQATKISDVLTIDQLVDQIAKDTKSRSNVVRKQLNETFSNVFMDGKTYRVITTTVPLWPQYQPTVRFYCQTIENTGSHGISKVISVHLNQEYCEISKQFCGTLFLNLENSHTIYFELNGDFYNTGTTLPNIGWGNEDNITLNYKISDFSNYYGTADYIDRVIW</sequence>
<comment type="caution">
    <text evidence="1">The sequence shown here is derived from an EMBL/GenBank/DDBJ whole genome shotgun (WGS) entry which is preliminary data.</text>
</comment>